<gene>
    <name evidence="2" type="ORF">BjapCC829_06440</name>
</gene>
<accession>A0ABY3QT52</accession>
<name>A0ABY3QT52_9BRAD</name>
<evidence type="ECO:0000313" key="2">
    <source>
        <dbReference type="EMBL" id="UFW88227.1"/>
    </source>
</evidence>
<evidence type="ECO:0000256" key="1">
    <source>
        <dbReference type="SAM" id="MobiDB-lite"/>
    </source>
</evidence>
<feature type="compositionally biased region" description="Polar residues" evidence="1">
    <location>
        <begin position="24"/>
        <end position="39"/>
    </location>
</feature>
<proteinExistence type="predicted"/>
<protein>
    <submittedName>
        <fullName evidence="2">Uncharacterized protein</fullName>
    </submittedName>
</protein>
<sequence>MRIDFRLAADTAPSDLALKDRQVDPQTQGTEPTAANDNDVTWPFIPFPEDWYASV</sequence>
<keyword evidence="3" id="KW-1185">Reference proteome</keyword>
<evidence type="ECO:0000313" key="3">
    <source>
        <dbReference type="Proteomes" id="UP001430990"/>
    </source>
</evidence>
<reference evidence="2" key="1">
    <citation type="submission" date="2021-11" db="EMBL/GenBank/DDBJ databases">
        <title>Australian commercial rhizobial inoculants.</title>
        <authorList>
            <person name="Kohlmeier M.G."/>
            <person name="O'Hara G.W."/>
            <person name="Colombi E."/>
            <person name="Ramsay J.P."/>
            <person name="Terpolilli J."/>
        </authorList>
    </citation>
    <scope>NUCLEOTIDE SEQUENCE</scope>
    <source>
        <strain evidence="2">CC829</strain>
    </source>
</reference>
<dbReference type="Proteomes" id="UP001430990">
    <property type="component" value="Chromosome"/>
</dbReference>
<dbReference type="RefSeq" id="WP_231144011.1">
    <property type="nucleotide sequence ID" value="NZ_CP088100.1"/>
</dbReference>
<feature type="region of interest" description="Disordered" evidence="1">
    <location>
        <begin position="16"/>
        <end position="40"/>
    </location>
</feature>
<organism evidence="2 3">
    <name type="scientific">Bradyrhizobium barranii</name>
    <dbReference type="NCBI Taxonomy" id="2992140"/>
    <lineage>
        <taxon>Bacteria</taxon>
        <taxon>Pseudomonadati</taxon>
        <taxon>Pseudomonadota</taxon>
        <taxon>Alphaproteobacteria</taxon>
        <taxon>Hyphomicrobiales</taxon>
        <taxon>Nitrobacteraceae</taxon>
        <taxon>Bradyrhizobium</taxon>
    </lineage>
</organism>
<dbReference type="EMBL" id="CP088100">
    <property type="protein sequence ID" value="UFW88227.1"/>
    <property type="molecule type" value="Genomic_DNA"/>
</dbReference>